<keyword evidence="2" id="KW-0472">Membrane</keyword>
<evidence type="ECO:0000256" key="2">
    <source>
        <dbReference type="SAM" id="Phobius"/>
    </source>
</evidence>
<accession>A0A0E9X3I4</accession>
<name>A0A0E9X3I4_ANGAN</name>
<feature type="compositionally biased region" description="Basic and acidic residues" evidence="1">
    <location>
        <begin position="106"/>
        <end position="118"/>
    </location>
</feature>
<sequence>MLKSSRCSTALSRFSFLSEISSATDPSVCFRLLSWCVQHCIVGTRVVQGCVRRVTLAWLGDALVFWLCIGLLWISGINGSCQHRAKEKLARGASKSKRKESKRKYNHNDRESFSTDPRRSKKRLNHR</sequence>
<dbReference type="AlphaFoldDB" id="A0A0E9X3I4"/>
<evidence type="ECO:0000313" key="3">
    <source>
        <dbReference type="EMBL" id="JAH97272.1"/>
    </source>
</evidence>
<reference evidence="3" key="1">
    <citation type="submission" date="2014-11" db="EMBL/GenBank/DDBJ databases">
        <authorList>
            <person name="Amaro Gonzalez C."/>
        </authorList>
    </citation>
    <scope>NUCLEOTIDE SEQUENCE</scope>
</reference>
<proteinExistence type="predicted"/>
<dbReference type="EMBL" id="GBXM01011305">
    <property type="protein sequence ID" value="JAH97272.1"/>
    <property type="molecule type" value="Transcribed_RNA"/>
</dbReference>
<keyword evidence="2" id="KW-0812">Transmembrane</keyword>
<feature type="region of interest" description="Disordered" evidence="1">
    <location>
        <begin position="88"/>
        <end position="127"/>
    </location>
</feature>
<feature type="transmembrane region" description="Helical" evidence="2">
    <location>
        <begin position="63"/>
        <end position="81"/>
    </location>
</feature>
<keyword evidence="2" id="KW-1133">Transmembrane helix</keyword>
<protein>
    <submittedName>
        <fullName evidence="3">Uncharacterized protein</fullName>
    </submittedName>
</protein>
<reference evidence="3" key="2">
    <citation type="journal article" date="2015" name="Fish Shellfish Immunol.">
        <title>Early steps in the European eel (Anguilla anguilla)-Vibrio vulnificus interaction in the gills: Role of the RtxA13 toxin.</title>
        <authorList>
            <person name="Callol A."/>
            <person name="Pajuelo D."/>
            <person name="Ebbesson L."/>
            <person name="Teles M."/>
            <person name="MacKenzie S."/>
            <person name="Amaro C."/>
        </authorList>
    </citation>
    <scope>NUCLEOTIDE SEQUENCE</scope>
</reference>
<feature type="compositionally biased region" description="Basic residues" evidence="1">
    <location>
        <begin position="94"/>
        <end position="105"/>
    </location>
</feature>
<organism evidence="3">
    <name type="scientific">Anguilla anguilla</name>
    <name type="common">European freshwater eel</name>
    <name type="synonym">Muraena anguilla</name>
    <dbReference type="NCBI Taxonomy" id="7936"/>
    <lineage>
        <taxon>Eukaryota</taxon>
        <taxon>Metazoa</taxon>
        <taxon>Chordata</taxon>
        <taxon>Craniata</taxon>
        <taxon>Vertebrata</taxon>
        <taxon>Euteleostomi</taxon>
        <taxon>Actinopterygii</taxon>
        <taxon>Neopterygii</taxon>
        <taxon>Teleostei</taxon>
        <taxon>Anguilliformes</taxon>
        <taxon>Anguillidae</taxon>
        <taxon>Anguilla</taxon>
    </lineage>
</organism>
<evidence type="ECO:0000256" key="1">
    <source>
        <dbReference type="SAM" id="MobiDB-lite"/>
    </source>
</evidence>